<feature type="transmembrane region" description="Helical" evidence="13">
    <location>
        <begin position="12"/>
        <end position="32"/>
    </location>
</feature>
<organism evidence="14 15">
    <name type="scientific">Aquatica leii</name>
    <dbReference type="NCBI Taxonomy" id="1421715"/>
    <lineage>
        <taxon>Eukaryota</taxon>
        <taxon>Metazoa</taxon>
        <taxon>Ecdysozoa</taxon>
        <taxon>Arthropoda</taxon>
        <taxon>Hexapoda</taxon>
        <taxon>Insecta</taxon>
        <taxon>Pterygota</taxon>
        <taxon>Neoptera</taxon>
        <taxon>Endopterygota</taxon>
        <taxon>Coleoptera</taxon>
        <taxon>Polyphaga</taxon>
        <taxon>Elateriformia</taxon>
        <taxon>Elateroidea</taxon>
        <taxon>Lampyridae</taxon>
        <taxon>Luciolinae</taxon>
        <taxon>Aquatica</taxon>
    </lineage>
</organism>
<dbReference type="SUPFAM" id="SSF48264">
    <property type="entry name" value="Cytochrome P450"/>
    <property type="match status" value="1"/>
</dbReference>
<feature type="binding site" description="axial binding residue" evidence="11">
    <location>
        <position position="440"/>
    </location>
    <ligand>
        <name>heme</name>
        <dbReference type="ChEBI" id="CHEBI:30413"/>
    </ligand>
    <ligandPart>
        <name>Fe</name>
        <dbReference type="ChEBI" id="CHEBI:18248"/>
    </ligandPart>
</feature>
<keyword evidence="13" id="KW-0472">Membrane</keyword>
<evidence type="ECO:0000256" key="11">
    <source>
        <dbReference type="PIRSR" id="PIRSR602403-1"/>
    </source>
</evidence>
<dbReference type="CDD" id="cd11054">
    <property type="entry name" value="CYP24A1-like"/>
    <property type="match status" value="1"/>
</dbReference>
<keyword evidence="13" id="KW-1133">Transmembrane helix</keyword>
<dbReference type="InterPro" id="IPR001128">
    <property type="entry name" value="Cyt_P450"/>
</dbReference>
<evidence type="ECO:0000256" key="12">
    <source>
        <dbReference type="RuleBase" id="RU000461"/>
    </source>
</evidence>
<name>A0AAN7PB79_9COLE</name>
<dbReference type="Gene3D" id="1.10.630.10">
    <property type="entry name" value="Cytochrome P450"/>
    <property type="match status" value="1"/>
</dbReference>
<dbReference type="PRINTS" id="PR00465">
    <property type="entry name" value="EP450IV"/>
</dbReference>
<evidence type="ECO:0000256" key="2">
    <source>
        <dbReference type="ARBA" id="ARBA00003690"/>
    </source>
</evidence>
<dbReference type="PANTHER" id="PTHR24279:SF120">
    <property type="entry name" value="CYTOCHROME P450"/>
    <property type="match status" value="1"/>
</dbReference>
<dbReference type="GO" id="GO:0005506">
    <property type="term" value="F:iron ion binding"/>
    <property type="evidence" value="ECO:0007669"/>
    <property type="project" value="InterPro"/>
</dbReference>
<dbReference type="InterPro" id="IPR036396">
    <property type="entry name" value="Cyt_P450_sf"/>
</dbReference>
<evidence type="ECO:0000256" key="1">
    <source>
        <dbReference type="ARBA" id="ARBA00001971"/>
    </source>
</evidence>
<dbReference type="AlphaFoldDB" id="A0AAN7PB79"/>
<evidence type="ECO:0008006" key="16">
    <source>
        <dbReference type="Google" id="ProtNLM"/>
    </source>
</evidence>
<gene>
    <name evidence="14" type="ORF">RN001_004836</name>
</gene>
<dbReference type="InterPro" id="IPR002403">
    <property type="entry name" value="Cyt_P450_E_grp-IV"/>
</dbReference>
<proteinExistence type="inferred from homology"/>
<comment type="similarity">
    <text evidence="5 12">Belongs to the cytochrome P450 family.</text>
</comment>
<comment type="cofactor">
    <cofactor evidence="1 11">
        <name>heme</name>
        <dbReference type="ChEBI" id="CHEBI:30413"/>
    </cofactor>
</comment>
<dbReference type="GO" id="GO:0005789">
    <property type="term" value="C:endoplasmic reticulum membrane"/>
    <property type="evidence" value="ECO:0007669"/>
    <property type="project" value="UniProtKB-SubCell"/>
</dbReference>
<evidence type="ECO:0000256" key="4">
    <source>
        <dbReference type="ARBA" id="ARBA00004406"/>
    </source>
</evidence>
<dbReference type="Pfam" id="PF00067">
    <property type="entry name" value="p450"/>
    <property type="match status" value="1"/>
</dbReference>
<evidence type="ECO:0000256" key="3">
    <source>
        <dbReference type="ARBA" id="ARBA00004174"/>
    </source>
</evidence>
<reference evidence="15" key="1">
    <citation type="submission" date="2023-01" db="EMBL/GenBank/DDBJ databases">
        <title>Key to firefly adult light organ development and bioluminescence: homeobox transcription factors regulate luciferase expression and transportation to peroxisome.</title>
        <authorList>
            <person name="Fu X."/>
        </authorList>
    </citation>
    <scope>NUCLEOTIDE SEQUENCE [LARGE SCALE GENOMIC DNA]</scope>
</reference>
<evidence type="ECO:0000313" key="14">
    <source>
        <dbReference type="EMBL" id="KAK4881517.1"/>
    </source>
</evidence>
<protein>
    <recommendedName>
        <fullName evidence="16">Cytochrome P450</fullName>
    </recommendedName>
</protein>
<comment type="caution">
    <text evidence="14">The sequence shown here is derived from an EMBL/GenBank/DDBJ whole genome shotgun (WGS) entry which is preliminary data.</text>
</comment>
<evidence type="ECO:0000256" key="7">
    <source>
        <dbReference type="ARBA" id="ARBA00022723"/>
    </source>
</evidence>
<evidence type="ECO:0000256" key="5">
    <source>
        <dbReference type="ARBA" id="ARBA00010617"/>
    </source>
</evidence>
<dbReference type="EMBL" id="JARPUR010000002">
    <property type="protein sequence ID" value="KAK4881517.1"/>
    <property type="molecule type" value="Genomic_DNA"/>
</dbReference>
<comment type="subcellular location">
    <subcellularLocation>
        <location evidence="4">Endoplasmic reticulum membrane</location>
        <topology evidence="4">Peripheral membrane protein</topology>
    </subcellularLocation>
    <subcellularLocation>
        <location evidence="3">Microsome membrane</location>
        <topology evidence="3">Peripheral membrane protein</topology>
    </subcellularLocation>
</comment>
<keyword evidence="13" id="KW-0812">Transmembrane</keyword>
<dbReference type="InterPro" id="IPR050479">
    <property type="entry name" value="CYP11_CYP27_families"/>
</dbReference>
<dbReference type="InterPro" id="IPR017972">
    <property type="entry name" value="Cyt_P450_CS"/>
</dbReference>
<evidence type="ECO:0000313" key="15">
    <source>
        <dbReference type="Proteomes" id="UP001353858"/>
    </source>
</evidence>
<keyword evidence="10 12" id="KW-0503">Monooxygenase</keyword>
<dbReference type="PRINTS" id="PR00385">
    <property type="entry name" value="P450"/>
</dbReference>
<dbReference type="PROSITE" id="PS00086">
    <property type="entry name" value="CYTOCHROME_P450"/>
    <property type="match status" value="1"/>
</dbReference>
<sequence>MLIDISRIQDIFAVFVLIILYLLVGYRPPWLWKHEKNQKTIDNIPGPLSLPFLGTRWIYWFGNYSFTKVHEVYADLFRRYGSIVKEETLFNIPVISILDHKDIEKVLKSSGKFPVRPPTEVIAYYRKTRPDRYASGGLVNEQGIVWHHLRTNLTSELTSPRTIASFLPQIDQIIEEWCSLIKQVRVNERQINDLKPLAERLGLEVTCALVLGRRMGFLLPDGISPNAQALANAVHQHFLACRDTFYGLPFWKIWTTPAYMHLVEGEETIYTLALELITSANEEARESAVFQSVLKASVDDREKTAAIVDFIAAGIYTLGNSIVFLLHLIGSNPECQKKLIDDLSVGSTTYLKACINEAFRMIPTAYCLARVSEQDLELSGYHIKAGTVLLCHTGLACKNDSNFTNACKFEPERWIGDAKTSTVSTATFLVTPFGIGKRICPGRRFVEQVLTSLLMNVVEQFNISKEDDLELQFEFILAPKGPVKVFFDDKN</sequence>
<keyword evidence="7 11" id="KW-0479">Metal-binding</keyword>
<keyword evidence="8 12" id="KW-0560">Oxidoreductase</keyword>
<dbReference type="Proteomes" id="UP001353858">
    <property type="component" value="Unassembled WGS sequence"/>
</dbReference>
<dbReference type="GO" id="GO:0020037">
    <property type="term" value="F:heme binding"/>
    <property type="evidence" value="ECO:0007669"/>
    <property type="project" value="InterPro"/>
</dbReference>
<accession>A0AAN7PB79</accession>
<dbReference type="PANTHER" id="PTHR24279">
    <property type="entry name" value="CYTOCHROME P450"/>
    <property type="match status" value="1"/>
</dbReference>
<evidence type="ECO:0000256" key="10">
    <source>
        <dbReference type="ARBA" id="ARBA00023033"/>
    </source>
</evidence>
<comment type="function">
    <text evidence="2">May be involved in the metabolism of insect hormones and in the breakdown of synthetic insecticides.</text>
</comment>
<keyword evidence="6 11" id="KW-0349">Heme</keyword>
<evidence type="ECO:0000256" key="8">
    <source>
        <dbReference type="ARBA" id="ARBA00023002"/>
    </source>
</evidence>
<dbReference type="GO" id="GO:0016705">
    <property type="term" value="F:oxidoreductase activity, acting on paired donors, with incorporation or reduction of molecular oxygen"/>
    <property type="evidence" value="ECO:0007669"/>
    <property type="project" value="InterPro"/>
</dbReference>
<evidence type="ECO:0000256" key="6">
    <source>
        <dbReference type="ARBA" id="ARBA00022617"/>
    </source>
</evidence>
<keyword evidence="9 11" id="KW-0408">Iron</keyword>
<evidence type="ECO:0000256" key="13">
    <source>
        <dbReference type="SAM" id="Phobius"/>
    </source>
</evidence>
<evidence type="ECO:0000256" key="9">
    <source>
        <dbReference type="ARBA" id="ARBA00023004"/>
    </source>
</evidence>
<keyword evidence="15" id="KW-1185">Reference proteome</keyword>
<dbReference type="GO" id="GO:0004497">
    <property type="term" value="F:monooxygenase activity"/>
    <property type="evidence" value="ECO:0007669"/>
    <property type="project" value="UniProtKB-KW"/>
</dbReference>